<proteinExistence type="predicted"/>
<protein>
    <submittedName>
        <fullName evidence="1">Uncharacterized protein</fullName>
    </submittedName>
</protein>
<evidence type="ECO:0000313" key="2">
    <source>
        <dbReference type="Proteomes" id="UP001231362"/>
    </source>
</evidence>
<evidence type="ECO:0000313" key="1">
    <source>
        <dbReference type="EMBL" id="MDQ0155089.1"/>
    </source>
</evidence>
<accession>A0ABT9V2D3</accession>
<dbReference type="Proteomes" id="UP001231362">
    <property type="component" value="Unassembled WGS sequence"/>
</dbReference>
<keyword evidence="2" id="KW-1185">Reference proteome</keyword>
<comment type="caution">
    <text evidence="1">The sequence shown here is derived from an EMBL/GenBank/DDBJ whole genome shotgun (WGS) entry which is preliminary data.</text>
</comment>
<organism evidence="1 2">
    <name type="scientific">Anoxybacillus andreesenii</name>
    <dbReference type="NCBI Taxonomy" id="1325932"/>
    <lineage>
        <taxon>Bacteria</taxon>
        <taxon>Bacillati</taxon>
        <taxon>Bacillota</taxon>
        <taxon>Bacilli</taxon>
        <taxon>Bacillales</taxon>
        <taxon>Anoxybacillaceae</taxon>
        <taxon>Anoxybacillus</taxon>
    </lineage>
</organism>
<dbReference type="EMBL" id="JAUSTU010000005">
    <property type="protein sequence ID" value="MDQ0155089.1"/>
    <property type="molecule type" value="Genomic_DNA"/>
</dbReference>
<reference evidence="1 2" key="1">
    <citation type="submission" date="2023-07" db="EMBL/GenBank/DDBJ databases">
        <title>Genomic Encyclopedia of Type Strains, Phase IV (KMG-IV): sequencing the most valuable type-strain genomes for metagenomic binning, comparative biology and taxonomic classification.</title>
        <authorList>
            <person name="Goeker M."/>
        </authorList>
    </citation>
    <scope>NUCLEOTIDE SEQUENCE [LARGE SCALE GENOMIC DNA]</scope>
    <source>
        <strain evidence="1 2">DSM 23948</strain>
    </source>
</reference>
<name>A0ABT9V2D3_9BACL</name>
<gene>
    <name evidence="1" type="ORF">J2S07_001393</name>
</gene>
<sequence>MKAINPKPYGKCSPEKVNIFWWKETVFCFDMKLIDI</sequence>